<organism evidence="10 11">
    <name type="scientific">Sphingomonas chungangi</name>
    <dbReference type="NCBI Taxonomy" id="2683589"/>
    <lineage>
        <taxon>Bacteria</taxon>
        <taxon>Pseudomonadati</taxon>
        <taxon>Pseudomonadota</taxon>
        <taxon>Alphaproteobacteria</taxon>
        <taxon>Sphingomonadales</taxon>
        <taxon>Sphingomonadaceae</taxon>
        <taxon>Sphingomonas</taxon>
    </lineage>
</organism>
<dbReference type="InterPro" id="IPR006091">
    <property type="entry name" value="Acyl-CoA_Oxase/DH_mid-dom"/>
</dbReference>
<keyword evidence="3 6" id="KW-0285">Flavoprotein</keyword>
<keyword evidence="5 6" id="KW-0560">Oxidoreductase</keyword>
<evidence type="ECO:0000256" key="2">
    <source>
        <dbReference type="ARBA" id="ARBA00009347"/>
    </source>
</evidence>
<reference evidence="10 11" key="1">
    <citation type="submission" date="2020-07" db="EMBL/GenBank/DDBJ databases">
        <authorList>
            <person name="Sun Q."/>
        </authorList>
    </citation>
    <scope>NUCLEOTIDE SEQUENCE [LARGE SCALE GENOMIC DNA]</scope>
    <source>
        <strain evidence="10 11">CGMCC 1.13654</strain>
    </source>
</reference>
<dbReference type="Proteomes" id="UP000570166">
    <property type="component" value="Unassembled WGS sequence"/>
</dbReference>
<dbReference type="PANTHER" id="PTHR43292:SF3">
    <property type="entry name" value="ACYL-COA DEHYDROGENASE FADE29"/>
    <property type="match status" value="1"/>
</dbReference>
<keyword evidence="4 6" id="KW-0274">FAD</keyword>
<dbReference type="InterPro" id="IPR009075">
    <property type="entry name" value="AcylCo_DH/oxidase_C"/>
</dbReference>
<dbReference type="Pfam" id="PF00441">
    <property type="entry name" value="Acyl-CoA_dh_1"/>
    <property type="match status" value="1"/>
</dbReference>
<dbReference type="GO" id="GO:0050660">
    <property type="term" value="F:flavin adenine dinucleotide binding"/>
    <property type="evidence" value="ECO:0007669"/>
    <property type="project" value="InterPro"/>
</dbReference>
<evidence type="ECO:0000256" key="4">
    <source>
        <dbReference type="ARBA" id="ARBA00022827"/>
    </source>
</evidence>
<dbReference type="Gene3D" id="2.40.110.10">
    <property type="entry name" value="Butyryl-CoA Dehydrogenase, subunit A, domain 2"/>
    <property type="match status" value="1"/>
</dbReference>
<evidence type="ECO:0000256" key="6">
    <source>
        <dbReference type="RuleBase" id="RU362125"/>
    </source>
</evidence>
<dbReference type="Gene3D" id="1.20.140.10">
    <property type="entry name" value="Butyryl-CoA Dehydrogenase, subunit A, domain 3"/>
    <property type="match status" value="1"/>
</dbReference>
<dbReference type="Pfam" id="PF02771">
    <property type="entry name" value="Acyl-CoA_dh_N"/>
    <property type="match status" value="1"/>
</dbReference>
<evidence type="ECO:0000256" key="5">
    <source>
        <dbReference type="ARBA" id="ARBA00023002"/>
    </source>
</evidence>
<evidence type="ECO:0000259" key="8">
    <source>
        <dbReference type="Pfam" id="PF02770"/>
    </source>
</evidence>
<dbReference type="Gene3D" id="1.10.540.10">
    <property type="entry name" value="Acyl-CoA dehydrogenase/oxidase, N-terminal domain"/>
    <property type="match status" value="1"/>
</dbReference>
<comment type="cofactor">
    <cofactor evidence="1 6">
        <name>FAD</name>
        <dbReference type="ChEBI" id="CHEBI:57692"/>
    </cofactor>
</comment>
<dbReference type="InterPro" id="IPR037069">
    <property type="entry name" value="AcylCoA_DH/ox_N_sf"/>
</dbReference>
<dbReference type="GO" id="GO:0016627">
    <property type="term" value="F:oxidoreductase activity, acting on the CH-CH group of donors"/>
    <property type="evidence" value="ECO:0007669"/>
    <property type="project" value="InterPro"/>
</dbReference>
<evidence type="ECO:0000256" key="3">
    <source>
        <dbReference type="ARBA" id="ARBA00022630"/>
    </source>
</evidence>
<feature type="domain" description="Acyl-CoA dehydrogenase/oxidase N-terminal" evidence="9">
    <location>
        <begin position="7"/>
        <end position="119"/>
    </location>
</feature>
<dbReference type="PANTHER" id="PTHR43292">
    <property type="entry name" value="ACYL-COA DEHYDROGENASE"/>
    <property type="match status" value="1"/>
</dbReference>
<feature type="domain" description="Acyl-CoA oxidase/dehydrogenase middle" evidence="8">
    <location>
        <begin position="125"/>
        <end position="216"/>
    </location>
</feature>
<feature type="domain" description="Acyl-CoA dehydrogenase/oxidase C-terminal" evidence="7">
    <location>
        <begin position="234"/>
        <end position="384"/>
    </location>
</feature>
<dbReference type="SUPFAM" id="SSF56645">
    <property type="entry name" value="Acyl-CoA dehydrogenase NM domain-like"/>
    <property type="match status" value="1"/>
</dbReference>
<evidence type="ECO:0000259" key="9">
    <source>
        <dbReference type="Pfam" id="PF02771"/>
    </source>
</evidence>
<dbReference type="InterPro" id="IPR036250">
    <property type="entry name" value="AcylCo_DH-like_C"/>
</dbReference>
<comment type="similarity">
    <text evidence="2 6">Belongs to the acyl-CoA dehydrogenase family.</text>
</comment>
<dbReference type="InterPro" id="IPR052161">
    <property type="entry name" value="Mycobact_Acyl-CoA_DH"/>
</dbReference>
<evidence type="ECO:0000256" key="1">
    <source>
        <dbReference type="ARBA" id="ARBA00001974"/>
    </source>
</evidence>
<name>A0A838L8J1_9SPHN</name>
<evidence type="ECO:0000259" key="7">
    <source>
        <dbReference type="Pfam" id="PF00441"/>
    </source>
</evidence>
<proteinExistence type="inferred from homology"/>
<dbReference type="SUPFAM" id="SSF47203">
    <property type="entry name" value="Acyl-CoA dehydrogenase C-terminal domain-like"/>
    <property type="match status" value="1"/>
</dbReference>
<gene>
    <name evidence="10" type="ORF">HZF05_07005</name>
</gene>
<dbReference type="InterPro" id="IPR046373">
    <property type="entry name" value="Acyl-CoA_Oxase/DH_mid-dom_sf"/>
</dbReference>
<evidence type="ECO:0000313" key="11">
    <source>
        <dbReference type="Proteomes" id="UP000570166"/>
    </source>
</evidence>
<evidence type="ECO:0000313" key="10">
    <source>
        <dbReference type="EMBL" id="MBA2933848.1"/>
    </source>
</evidence>
<dbReference type="AlphaFoldDB" id="A0A838L8J1"/>
<sequence length="389" mass="43259">MDLRLSDADRAFQAEVQRFFAHDYPQAILTKARAGQVLTRADHVASQQALQSRGWLGVGWPTEHSGPGWTPVQRYLFDEELERAGAPNLIPMAILYIGPIICAFGTPEQQSRWLPDILESRAMWAQGYSEPEAGSDLASLRFNAERDGDDYVLNGTKIWTTGAHWADWIFCLARTSAEPRRQDGISLICADMRSPGISVHPIITIDGSHELNRVEFVDVRVPVENRIGEEGRAWHYANVLLQAERLSYAHIARKRMDLAKIRALARHLLDDPAFARRLATVEIEVEALEIAVLRALAGEATPAAVSALKILCTECAQHVTELFVELAGRHALPMLDRRAANWADAAPLVPEFAPQAIQSYLFERAQTIYGGATEVQKTIVWRGLAGRNA</sequence>
<dbReference type="Pfam" id="PF02770">
    <property type="entry name" value="Acyl-CoA_dh_M"/>
    <property type="match status" value="1"/>
</dbReference>
<protein>
    <submittedName>
        <fullName evidence="10">Acyl-CoA dehydrogenase family protein</fullName>
    </submittedName>
</protein>
<comment type="caution">
    <text evidence="10">The sequence shown here is derived from an EMBL/GenBank/DDBJ whole genome shotgun (WGS) entry which is preliminary data.</text>
</comment>
<dbReference type="GO" id="GO:0005886">
    <property type="term" value="C:plasma membrane"/>
    <property type="evidence" value="ECO:0007669"/>
    <property type="project" value="TreeGrafter"/>
</dbReference>
<keyword evidence="11" id="KW-1185">Reference proteome</keyword>
<dbReference type="EMBL" id="JACEIB010000003">
    <property type="protein sequence ID" value="MBA2933848.1"/>
    <property type="molecule type" value="Genomic_DNA"/>
</dbReference>
<dbReference type="RefSeq" id="WP_160363641.1">
    <property type="nucleotide sequence ID" value="NZ_JACEIB010000003.1"/>
</dbReference>
<dbReference type="InterPro" id="IPR013786">
    <property type="entry name" value="AcylCoA_DH/ox_N"/>
</dbReference>
<accession>A0A838L8J1</accession>
<dbReference type="InterPro" id="IPR009100">
    <property type="entry name" value="AcylCoA_DH/oxidase_NM_dom_sf"/>
</dbReference>